<proteinExistence type="predicted"/>
<dbReference type="EMBL" id="AP026867">
    <property type="protein sequence ID" value="BDS15372.1"/>
    <property type="molecule type" value="Genomic_DNA"/>
</dbReference>
<keyword evidence="3" id="KW-1185">Reference proteome</keyword>
<dbReference type="RefSeq" id="WP_264790532.1">
    <property type="nucleotide sequence ID" value="NZ_AP026867.1"/>
</dbReference>
<feature type="signal peptide" evidence="1">
    <location>
        <begin position="1"/>
        <end position="23"/>
    </location>
</feature>
<reference evidence="2" key="1">
    <citation type="submission" date="2022-09" db="EMBL/GenBank/DDBJ databases">
        <title>Aureispira anguillicida sp. nov., isolated from Leptocephalus of Japanese eel Anguilla japonica.</title>
        <authorList>
            <person name="Yuasa K."/>
            <person name="Mekata T."/>
            <person name="Ikunari K."/>
        </authorList>
    </citation>
    <scope>NUCLEOTIDE SEQUENCE</scope>
    <source>
        <strain evidence="2">EL160426</strain>
    </source>
</reference>
<protein>
    <recommendedName>
        <fullName evidence="4">Lipoprotein</fullName>
    </recommendedName>
</protein>
<name>A0A916DX03_9BACT</name>
<evidence type="ECO:0000313" key="3">
    <source>
        <dbReference type="Proteomes" id="UP001060919"/>
    </source>
</evidence>
<evidence type="ECO:0000256" key="1">
    <source>
        <dbReference type="SAM" id="SignalP"/>
    </source>
</evidence>
<feature type="chain" id="PRO_5037021764" description="Lipoprotein" evidence="1">
    <location>
        <begin position="24"/>
        <end position="206"/>
    </location>
</feature>
<evidence type="ECO:0008006" key="4">
    <source>
        <dbReference type="Google" id="ProtNLM"/>
    </source>
</evidence>
<organism evidence="2 3">
    <name type="scientific">Aureispira anguillae</name>
    <dbReference type="NCBI Taxonomy" id="2864201"/>
    <lineage>
        <taxon>Bacteria</taxon>
        <taxon>Pseudomonadati</taxon>
        <taxon>Bacteroidota</taxon>
        <taxon>Saprospiria</taxon>
        <taxon>Saprospirales</taxon>
        <taxon>Saprospiraceae</taxon>
        <taxon>Aureispira</taxon>
    </lineage>
</organism>
<gene>
    <name evidence="2" type="ORF">AsAng_0061560</name>
</gene>
<dbReference type="KEGG" id="aup:AsAng_0061560"/>
<evidence type="ECO:0000313" key="2">
    <source>
        <dbReference type="EMBL" id="BDS15372.1"/>
    </source>
</evidence>
<accession>A0A916DX03</accession>
<dbReference type="AlphaFoldDB" id="A0A916DX03"/>
<keyword evidence="1" id="KW-0732">Signal</keyword>
<dbReference type="Proteomes" id="UP001060919">
    <property type="component" value="Chromosome"/>
</dbReference>
<sequence length="206" mass="23566">MLKIILFSCLIFLVACVEPTTTADLSNAPEARLIVAEKIMSPEARALENKIANRTLLQKVVDESKEFQRVEFSFACNNDSGGLLSYIKSGESIRGIRFAVSKEGMDEFVSWYYKRDELVFVVHEKGEWLGEQEKNIQTLFYLDNGEVLRCMQKKALGATHQIEKLIQAAEFELIINNRHLLEKIATYETLFKKEISPKKLAAYFCD</sequence>